<protein>
    <submittedName>
        <fullName evidence="1">Uncharacterized protein</fullName>
    </submittedName>
</protein>
<accession>A0A843YFD9</accession>
<dbReference type="Proteomes" id="UP000444174">
    <property type="component" value="Unassembled WGS sequence"/>
</dbReference>
<gene>
    <name evidence="1" type="ORF">GFB49_03690</name>
</gene>
<name>A0A843YFD9_9RHOB</name>
<sequence>MTYVDAKPLNAAEIRRIEQRAHELRAQAVTKVLTQIVRTLFSATRKATSCPSCARPLRG</sequence>
<evidence type="ECO:0000313" key="2">
    <source>
        <dbReference type="Proteomes" id="UP000444174"/>
    </source>
</evidence>
<reference evidence="1 2" key="1">
    <citation type="submission" date="2019-10" db="EMBL/GenBank/DDBJ databases">
        <title>Epibacterium sp. nov., isolated from seawater.</title>
        <authorList>
            <person name="Zhang X."/>
            <person name="Li N."/>
        </authorList>
    </citation>
    <scope>NUCLEOTIDE SEQUENCE [LARGE SCALE GENOMIC DNA]</scope>
    <source>
        <strain evidence="1 2">SM1979</strain>
    </source>
</reference>
<comment type="caution">
    <text evidence="1">The sequence shown here is derived from an EMBL/GenBank/DDBJ whole genome shotgun (WGS) entry which is preliminary data.</text>
</comment>
<dbReference type="NCBIfam" id="NF046098">
    <property type="entry name" value="RSP_7527_fam"/>
    <property type="match status" value="1"/>
</dbReference>
<evidence type="ECO:0000313" key="1">
    <source>
        <dbReference type="EMBL" id="MQQ07547.1"/>
    </source>
</evidence>
<dbReference type="AlphaFoldDB" id="A0A843YFD9"/>
<keyword evidence="2" id="KW-1185">Reference proteome</keyword>
<dbReference type="EMBL" id="WIBF01000001">
    <property type="protein sequence ID" value="MQQ07547.1"/>
    <property type="molecule type" value="Genomic_DNA"/>
</dbReference>
<dbReference type="RefSeq" id="WP_153214419.1">
    <property type="nucleotide sequence ID" value="NZ_WIBF01000001.1"/>
</dbReference>
<proteinExistence type="predicted"/>
<dbReference type="InterPro" id="IPR058227">
    <property type="entry name" value="RSP_7527-like"/>
</dbReference>
<organism evidence="1 2">
    <name type="scientific">Tritonibacter litoralis</name>
    <dbReference type="NCBI Taxonomy" id="2662264"/>
    <lineage>
        <taxon>Bacteria</taxon>
        <taxon>Pseudomonadati</taxon>
        <taxon>Pseudomonadota</taxon>
        <taxon>Alphaproteobacteria</taxon>
        <taxon>Rhodobacterales</taxon>
        <taxon>Paracoccaceae</taxon>
        <taxon>Tritonibacter</taxon>
    </lineage>
</organism>